<name>A0ABV6SBA5_9SPHN</name>
<evidence type="ECO:0000259" key="2">
    <source>
        <dbReference type="Pfam" id="PF25231"/>
    </source>
</evidence>
<dbReference type="RefSeq" id="WP_267222972.1">
    <property type="nucleotide sequence ID" value="NZ_JAPCWC010000019.1"/>
</dbReference>
<keyword evidence="1" id="KW-0812">Transmembrane</keyword>
<feature type="transmembrane region" description="Helical" evidence="1">
    <location>
        <begin position="226"/>
        <end position="248"/>
    </location>
</feature>
<dbReference type="EMBL" id="JBHLTM010000047">
    <property type="protein sequence ID" value="MFC0685348.1"/>
    <property type="molecule type" value="Genomic_DNA"/>
</dbReference>
<dbReference type="Proteomes" id="UP001589858">
    <property type="component" value="Unassembled WGS sequence"/>
</dbReference>
<feature type="transmembrane region" description="Helical" evidence="1">
    <location>
        <begin position="142"/>
        <end position="169"/>
    </location>
</feature>
<protein>
    <recommendedName>
        <fullName evidence="2">DUF7847 domain-containing protein</fullName>
    </recommendedName>
</protein>
<keyword evidence="1" id="KW-1133">Transmembrane helix</keyword>
<keyword evidence="4" id="KW-1185">Reference proteome</keyword>
<gene>
    <name evidence="3" type="ORF">ACFFF8_12140</name>
</gene>
<feature type="transmembrane region" description="Helical" evidence="1">
    <location>
        <begin position="21"/>
        <end position="42"/>
    </location>
</feature>
<accession>A0ABV6SBA5</accession>
<feature type="transmembrane region" description="Helical" evidence="1">
    <location>
        <begin position="62"/>
        <end position="89"/>
    </location>
</feature>
<organism evidence="3 4">
    <name type="scientific">Novosphingobium clariflavum</name>
    <dbReference type="NCBI Taxonomy" id="2029884"/>
    <lineage>
        <taxon>Bacteria</taxon>
        <taxon>Pseudomonadati</taxon>
        <taxon>Pseudomonadota</taxon>
        <taxon>Alphaproteobacteria</taxon>
        <taxon>Sphingomonadales</taxon>
        <taxon>Sphingomonadaceae</taxon>
        <taxon>Novosphingobium</taxon>
    </lineage>
</organism>
<sequence>MTFDSNRAWNEASRAVSANKEVVLAIAGVFFLLPQLIFSIFFPAPEMASGGTEQQVLDAASAYYASILPVMIPVALCQALGTLALLGVLDTDRRPTVGEAIGNGLKALLPYLLAQLVMGFALMSIGLAVATVFAAAGGKVGVIVGLAIGFVLVVPIGVRLSLVAPVIAVDKLRNPIAALIVSWRLTKGNTARIFGFYALLFVAMMVLMLVSGIVTLPIGLLAPKDIAVPVGAGIQSLVAALMAAYFVAVIGQIHRQLSGGSPEVLTSPFE</sequence>
<dbReference type="Pfam" id="PF25231">
    <property type="entry name" value="DUF7847"/>
    <property type="match status" value="1"/>
</dbReference>
<proteinExistence type="predicted"/>
<evidence type="ECO:0000313" key="3">
    <source>
        <dbReference type="EMBL" id="MFC0685348.1"/>
    </source>
</evidence>
<feature type="domain" description="DUF7847" evidence="2">
    <location>
        <begin position="22"/>
        <end position="257"/>
    </location>
</feature>
<feature type="transmembrane region" description="Helical" evidence="1">
    <location>
        <begin position="109"/>
        <end position="136"/>
    </location>
</feature>
<evidence type="ECO:0000313" key="4">
    <source>
        <dbReference type="Proteomes" id="UP001589858"/>
    </source>
</evidence>
<comment type="caution">
    <text evidence="3">The sequence shown here is derived from an EMBL/GenBank/DDBJ whole genome shotgun (WGS) entry which is preliminary data.</text>
</comment>
<evidence type="ECO:0000256" key="1">
    <source>
        <dbReference type="SAM" id="Phobius"/>
    </source>
</evidence>
<dbReference type="InterPro" id="IPR057169">
    <property type="entry name" value="DUF7847"/>
</dbReference>
<feature type="transmembrane region" description="Helical" evidence="1">
    <location>
        <begin position="194"/>
        <end position="220"/>
    </location>
</feature>
<reference evidence="3 4" key="1">
    <citation type="submission" date="2024-09" db="EMBL/GenBank/DDBJ databases">
        <authorList>
            <person name="Sun Q."/>
            <person name="Mori K."/>
        </authorList>
    </citation>
    <scope>NUCLEOTIDE SEQUENCE [LARGE SCALE GENOMIC DNA]</scope>
    <source>
        <strain evidence="3 4">CICC 11035S</strain>
    </source>
</reference>
<keyword evidence="1" id="KW-0472">Membrane</keyword>